<dbReference type="AlphaFoldDB" id="A0AAV3ZID4"/>
<organism evidence="3 4">
    <name type="scientific">Plakobranchus ocellatus</name>
    <dbReference type="NCBI Taxonomy" id="259542"/>
    <lineage>
        <taxon>Eukaryota</taxon>
        <taxon>Metazoa</taxon>
        <taxon>Spiralia</taxon>
        <taxon>Lophotrochozoa</taxon>
        <taxon>Mollusca</taxon>
        <taxon>Gastropoda</taxon>
        <taxon>Heterobranchia</taxon>
        <taxon>Euthyneura</taxon>
        <taxon>Panpulmonata</taxon>
        <taxon>Sacoglossa</taxon>
        <taxon>Placobranchoidea</taxon>
        <taxon>Plakobranchidae</taxon>
        <taxon>Plakobranchus</taxon>
    </lineage>
</organism>
<reference evidence="3 4" key="1">
    <citation type="journal article" date="2021" name="Elife">
        <title>Chloroplast acquisition without the gene transfer in kleptoplastic sea slugs, Plakobranchus ocellatus.</title>
        <authorList>
            <person name="Maeda T."/>
            <person name="Takahashi S."/>
            <person name="Yoshida T."/>
            <person name="Shimamura S."/>
            <person name="Takaki Y."/>
            <person name="Nagai Y."/>
            <person name="Toyoda A."/>
            <person name="Suzuki Y."/>
            <person name="Arimoto A."/>
            <person name="Ishii H."/>
            <person name="Satoh N."/>
            <person name="Nishiyama T."/>
            <person name="Hasebe M."/>
            <person name="Maruyama T."/>
            <person name="Minagawa J."/>
            <person name="Obokata J."/>
            <person name="Shigenobu S."/>
        </authorList>
    </citation>
    <scope>NUCLEOTIDE SEQUENCE [LARGE SCALE GENOMIC DNA]</scope>
</reference>
<dbReference type="Proteomes" id="UP000735302">
    <property type="component" value="Unassembled WGS sequence"/>
</dbReference>
<name>A0AAV3ZID4_9GAST</name>
<feature type="transmembrane region" description="Helical" evidence="2">
    <location>
        <begin position="57"/>
        <end position="81"/>
    </location>
</feature>
<evidence type="ECO:0000313" key="3">
    <source>
        <dbReference type="EMBL" id="GFN94889.1"/>
    </source>
</evidence>
<gene>
    <name evidence="3" type="ORF">PoB_002139500</name>
</gene>
<keyword evidence="2" id="KW-0812">Transmembrane</keyword>
<keyword evidence="4" id="KW-1185">Reference proteome</keyword>
<comment type="caution">
    <text evidence="3">The sequence shown here is derived from an EMBL/GenBank/DDBJ whole genome shotgun (WGS) entry which is preliminary data.</text>
</comment>
<dbReference type="EMBL" id="BLXT01002480">
    <property type="protein sequence ID" value="GFN94889.1"/>
    <property type="molecule type" value="Genomic_DNA"/>
</dbReference>
<accession>A0AAV3ZID4</accession>
<keyword evidence="2" id="KW-0472">Membrane</keyword>
<sequence>MNATTQLDAILLQDVQLISNELYLYIVVMLWSLILILGLHAVIVNILNILTFYTIGLVDSVSACFLCLSVTDVISMITLLYRASTTLYSLISQAGHWVIPCNVLVFRLLYISKDIWAAITAYIAIQNLRVLSSLLTPTAKPKPESEERTKGYALKPGEHNDESKTHNRQIIREIDERLKKRLTKEIRHRSADQHDLCDPRIALNILNLAEPRFTDQGQNRTLFGVTYLLLNVNDCMNAFVNFFVYFRFNDAFRTTVNSLINRAKSQ</sequence>
<keyword evidence="2" id="KW-1133">Transmembrane helix</keyword>
<evidence type="ECO:0000313" key="4">
    <source>
        <dbReference type="Proteomes" id="UP000735302"/>
    </source>
</evidence>
<evidence type="ECO:0008006" key="5">
    <source>
        <dbReference type="Google" id="ProtNLM"/>
    </source>
</evidence>
<feature type="region of interest" description="Disordered" evidence="1">
    <location>
        <begin position="138"/>
        <end position="166"/>
    </location>
</feature>
<feature type="compositionally biased region" description="Basic and acidic residues" evidence="1">
    <location>
        <begin position="141"/>
        <end position="166"/>
    </location>
</feature>
<evidence type="ECO:0000256" key="2">
    <source>
        <dbReference type="SAM" id="Phobius"/>
    </source>
</evidence>
<protein>
    <recommendedName>
        <fullName evidence="5">G-protein coupled receptors family 1 profile domain-containing protein</fullName>
    </recommendedName>
</protein>
<evidence type="ECO:0000256" key="1">
    <source>
        <dbReference type="SAM" id="MobiDB-lite"/>
    </source>
</evidence>
<proteinExistence type="predicted"/>
<feature type="transmembrane region" description="Helical" evidence="2">
    <location>
        <begin position="22"/>
        <end position="50"/>
    </location>
</feature>